<proteinExistence type="inferred from homology"/>
<dbReference type="GO" id="GO:0009117">
    <property type="term" value="P:nucleotide metabolic process"/>
    <property type="evidence" value="ECO:0007669"/>
    <property type="project" value="UniProtKB-KW"/>
</dbReference>
<dbReference type="Proteomes" id="UP000593566">
    <property type="component" value="Unassembled WGS sequence"/>
</dbReference>
<keyword evidence="8" id="KW-0067">ATP-binding</keyword>
<dbReference type="PIRSF" id="PIRSF028836">
    <property type="entry name" value="ISN1"/>
    <property type="match status" value="1"/>
</dbReference>
<evidence type="ECO:0000313" key="14">
    <source>
        <dbReference type="Proteomes" id="UP000593566"/>
    </source>
</evidence>
<dbReference type="EMBL" id="JACCJB010000013">
    <property type="protein sequence ID" value="KAF6221641.1"/>
    <property type="molecule type" value="Genomic_DNA"/>
</dbReference>
<evidence type="ECO:0000256" key="3">
    <source>
        <dbReference type="ARBA" id="ARBA00011881"/>
    </source>
</evidence>
<accession>A0A8H6CE69</accession>
<comment type="cofactor">
    <cofactor evidence="1 12">
        <name>Mg(2+)</name>
        <dbReference type="ChEBI" id="CHEBI:18420"/>
    </cofactor>
</comment>
<evidence type="ECO:0000313" key="13">
    <source>
        <dbReference type="EMBL" id="KAF6221641.1"/>
    </source>
</evidence>
<dbReference type="AlphaFoldDB" id="A0A8H6CE69"/>
<dbReference type="GO" id="GO:0071590">
    <property type="term" value="P:nicotinamide riboside biosynthetic process"/>
    <property type="evidence" value="ECO:0007669"/>
    <property type="project" value="TreeGrafter"/>
</dbReference>
<sequence length="419" mass="47095">MTTRYRVEYALKTHRRDQLIEWIKGLLAVPFVLHSQPTAAYDNRQDILVKMARTAHGRYAEILHDVEDLINDHIAHQRDGTHQRSKLKLLVPSVGVFFTPLLLEEAFEYQDRQRRISSRRFVPPSFNDIRLILNSAQVLSLVRGGPLELVTFDGDVTLYDDGQSLTADNPVIPRILSLLAQGTKVGIVTAAGYTEAKKYYGRLYGLLEAIKAAVTLKQVTDPELIILGGESNFLFQLDTSAEYLLRYVERNEWLLPEMQQWTEEDIQALLDVAEKALRECISGMELSAEILRKERAVGIIPTTAPKARKFTREQLEETVLVTQQVVEMSPAARRLPFCAFNGGNDVFVDIGDKGWGVLACQRYLGGIEGSKTLHVGDQFLSAGANDFKARLACTTAWIANPGETVQLLDELTTHSQEQR</sequence>
<dbReference type="GO" id="GO:0008253">
    <property type="term" value="F:5'-nucleotidase activity"/>
    <property type="evidence" value="ECO:0007669"/>
    <property type="project" value="InterPro"/>
</dbReference>
<evidence type="ECO:0000256" key="12">
    <source>
        <dbReference type="PIRNR" id="PIRNR028836"/>
    </source>
</evidence>
<keyword evidence="5" id="KW-0479">Metal-binding</keyword>
<comment type="similarity">
    <text evidence="2 12">Belongs to the ISN1 family.</text>
</comment>
<reference evidence="13 14" key="1">
    <citation type="journal article" date="2020" name="Genomics">
        <title>Complete, high-quality genomes from long-read metagenomic sequencing of two wolf lichen thalli reveals enigmatic genome architecture.</title>
        <authorList>
            <person name="McKenzie S.K."/>
            <person name="Walston R.F."/>
            <person name="Allen J.L."/>
        </authorList>
    </citation>
    <scope>NUCLEOTIDE SEQUENCE [LARGE SCALE GENOMIC DNA]</scope>
    <source>
        <strain evidence="13">WasteWater1</strain>
    </source>
</reference>
<comment type="subunit">
    <text evidence="3 12">Homotetramer.</text>
</comment>
<keyword evidence="7 12" id="KW-0378">Hydrolase</keyword>
<dbReference type="GO" id="GO:0000287">
    <property type="term" value="F:magnesium ion binding"/>
    <property type="evidence" value="ECO:0007669"/>
    <property type="project" value="InterPro"/>
</dbReference>
<evidence type="ECO:0000256" key="11">
    <source>
        <dbReference type="ARBA" id="ARBA00047413"/>
    </source>
</evidence>
<evidence type="ECO:0000256" key="7">
    <source>
        <dbReference type="ARBA" id="ARBA00022801"/>
    </source>
</evidence>
<dbReference type="InterPro" id="IPR036412">
    <property type="entry name" value="HAD-like_sf"/>
</dbReference>
<dbReference type="EC" id="3.1.3.-" evidence="12"/>
<keyword evidence="6" id="KW-0547">Nucleotide-binding</keyword>
<dbReference type="GO" id="GO:0006190">
    <property type="term" value="P:inosine salvage"/>
    <property type="evidence" value="ECO:0007669"/>
    <property type="project" value="InterPro"/>
</dbReference>
<comment type="catalytic activity">
    <reaction evidence="11">
        <text>IMP + H2O = inosine + phosphate</text>
        <dbReference type="Rhea" id="RHEA:27718"/>
        <dbReference type="ChEBI" id="CHEBI:15377"/>
        <dbReference type="ChEBI" id="CHEBI:17596"/>
        <dbReference type="ChEBI" id="CHEBI:43474"/>
        <dbReference type="ChEBI" id="CHEBI:58053"/>
        <dbReference type="EC" id="3.1.3.99"/>
    </reaction>
</comment>
<comment type="caution">
    <text evidence="13">The sequence shown here is derived from an EMBL/GenBank/DDBJ whole genome shotgun (WGS) entry which is preliminary data.</text>
</comment>
<evidence type="ECO:0000256" key="2">
    <source>
        <dbReference type="ARBA" id="ARBA00005307"/>
    </source>
</evidence>
<keyword evidence="10 12" id="KW-0546">Nucleotide metabolism</keyword>
<dbReference type="RefSeq" id="XP_037151076.1">
    <property type="nucleotide sequence ID" value="XM_037292537.1"/>
</dbReference>
<name>A0A8H6CE69_9LECA</name>
<comment type="function">
    <text evidence="12">IMP-specific 5'-nucleotidase involved in IMP (inositol monophosphate) degradation.</text>
</comment>
<keyword evidence="9 12" id="KW-0460">Magnesium</keyword>
<evidence type="ECO:0000256" key="5">
    <source>
        <dbReference type="ARBA" id="ARBA00022723"/>
    </source>
</evidence>
<evidence type="ECO:0000256" key="8">
    <source>
        <dbReference type="ARBA" id="ARBA00022840"/>
    </source>
</evidence>
<dbReference type="InterPro" id="IPR009453">
    <property type="entry name" value="ISN1"/>
</dbReference>
<evidence type="ECO:0000256" key="10">
    <source>
        <dbReference type="ARBA" id="ARBA00023080"/>
    </source>
</evidence>
<evidence type="ECO:0000256" key="6">
    <source>
        <dbReference type="ARBA" id="ARBA00022741"/>
    </source>
</evidence>
<organism evidence="13 14">
    <name type="scientific">Letharia lupina</name>
    <dbReference type="NCBI Taxonomy" id="560253"/>
    <lineage>
        <taxon>Eukaryota</taxon>
        <taxon>Fungi</taxon>
        <taxon>Dikarya</taxon>
        <taxon>Ascomycota</taxon>
        <taxon>Pezizomycotina</taxon>
        <taxon>Lecanoromycetes</taxon>
        <taxon>OSLEUM clade</taxon>
        <taxon>Lecanoromycetidae</taxon>
        <taxon>Lecanorales</taxon>
        <taxon>Lecanorineae</taxon>
        <taxon>Parmeliaceae</taxon>
        <taxon>Letharia</taxon>
    </lineage>
</organism>
<protein>
    <recommendedName>
        <fullName evidence="4 12">IMP-specific 5'-nucleotidase 1</fullName>
        <ecNumber evidence="12">3.1.3.-</ecNumber>
    </recommendedName>
</protein>
<evidence type="ECO:0000256" key="9">
    <source>
        <dbReference type="ARBA" id="ARBA00022842"/>
    </source>
</evidence>
<dbReference type="PANTHER" id="PTHR28213">
    <property type="entry name" value="IMP-SPECIFIC 5'-NUCLEOTIDASE 1"/>
    <property type="match status" value="1"/>
</dbReference>
<dbReference type="GO" id="GO:0005524">
    <property type="term" value="F:ATP binding"/>
    <property type="evidence" value="ECO:0007669"/>
    <property type="project" value="UniProtKB-KW"/>
</dbReference>
<keyword evidence="14" id="KW-1185">Reference proteome</keyword>
<dbReference type="GO" id="GO:0071592">
    <property type="term" value="P:nicotinic acid riboside biosynthetic process"/>
    <property type="evidence" value="ECO:0007669"/>
    <property type="project" value="TreeGrafter"/>
</dbReference>
<dbReference type="Pfam" id="PF06437">
    <property type="entry name" value="ISN1"/>
    <property type="match status" value="1"/>
</dbReference>
<dbReference type="SUPFAM" id="SSF56784">
    <property type="entry name" value="HAD-like"/>
    <property type="match status" value="1"/>
</dbReference>
<dbReference type="PANTHER" id="PTHR28213:SF1">
    <property type="entry name" value="IMP-SPECIFIC 5'-NUCLEOTIDASE 1"/>
    <property type="match status" value="1"/>
</dbReference>
<dbReference type="GeneID" id="59330023"/>
<evidence type="ECO:0000256" key="1">
    <source>
        <dbReference type="ARBA" id="ARBA00001946"/>
    </source>
</evidence>
<gene>
    <name evidence="13" type="ORF">HO133_001609</name>
</gene>
<evidence type="ECO:0000256" key="4">
    <source>
        <dbReference type="ARBA" id="ARBA00015544"/>
    </source>
</evidence>